<gene>
    <name evidence="2" type="ORF">GMBLW1_11450</name>
</gene>
<dbReference type="InParanoid" id="A0A6C2YP36"/>
<sequence length="634" mass="64217">MKTALSTRRRTSASLLLQCFEDRIVPASPVLPVIPDDSVIITPIGGGIPKITIIDPTTGEDLAEIEAYEDSFRGGVEVARGELTGDGVLDLVVAPGTGGGPRLQIIDGVTGKVISNFFVYEPTFTGGIYVALGDTNGDGLDDIITGTGNGGGPRVRVLDGASLGQTVLDDFFAYEDSFRGGVIVAAGDIDGDGLDDVITGTGVGGGPRVVVFSADDQKVLQNFFAYEDSFRGGVLVSAGDLDGDGDDDLITGTGPGGGPVVRSFRGDDLSELSTLLADDSFQRGGVSVRCDDIDGDGRDDILAQIRRGNELFVRVFDGVSSQFLRSFSRLVDDNPSADDSPLIGFVPGAVSEIEGNLLAVDPVAGTVDIQLPNGQILVVQASAGTKIERNDVHTTLNSFVVGEKVEAVIGPDGIAWEIEAYAGVSVPPSGGGNSGGNDDDGEVVGKVEGAITAIDVAAGRVVIRRIDGSEVTVQTGPATEIERNDESVLLSVFQVGERGEALIGTDGIAIKLEAESIPGGGGSTGGGTGGGGTGGGGTGGGGTGGGGSPGGTVDGNPPGANAEIEGTLAAIDLVGNRVTILTAGGARFLIQVLTGTKVERNDLSTTLASFRVGDMAQAKTDGSGFVFKLESEGA</sequence>
<dbReference type="PANTHER" id="PTHR45460:SF2">
    <property type="entry name" value="ALPHA 1,3 GLUCANASE, GH71 FAMILY (EUROFUNG)"/>
    <property type="match status" value="1"/>
</dbReference>
<accession>A0A6C2YP36</accession>
<dbReference type="KEGG" id="tim:GMBLW1_11450"/>
<protein>
    <submittedName>
        <fullName evidence="2">Hemolysin-type calcium-binding region domain protein</fullName>
    </submittedName>
</protein>
<evidence type="ECO:0000256" key="1">
    <source>
        <dbReference type="SAM" id="MobiDB-lite"/>
    </source>
</evidence>
<dbReference type="RefSeq" id="WP_162657949.1">
    <property type="nucleotide sequence ID" value="NZ_LR593887.1"/>
</dbReference>
<evidence type="ECO:0000313" key="2">
    <source>
        <dbReference type="EMBL" id="VIP02815.1"/>
    </source>
</evidence>
<dbReference type="Proteomes" id="UP000464378">
    <property type="component" value="Chromosome"/>
</dbReference>
<proteinExistence type="predicted"/>
<reference evidence="2" key="1">
    <citation type="submission" date="2019-04" db="EMBL/GenBank/DDBJ databases">
        <authorList>
            <consortium name="Science for Life Laboratories"/>
        </authorList>
    </citation>
    <scope>NUCLEOTIDE SEQUENCE</scope>
    <source>
        <strain evidence="2">MBLW1</strain>
    </source>
</reference>
<dbReference type="SUPFAM" id="SSF69318">
    <property type="entry name" value="Integrin alpha N-terminal domain"/>
    <property type="match status" value="1"/>
</dbReference>
<name>A0A6C2YP36_9BACT</name>
<dbReference type="EMBL" id="LR586016">
    <property type="protein sequence ID" value="VIP02815.1"/>
    <property type="molecule type" value="Genomic_DNA"/>
</dbReference>
<dbReference type="Gene3D" id="2.130.10.130">
    <property type="entry name" value="Integrin alpha, N-terminal"/>
    <property type="match status" value="1"/>
</dbReference>
<feature type="region of interest" description="Disordered" evidence="1">
    <location>
        <begin position="519"/>
        <end position="561"/>
    </location>
</feature>
<organism evidence="2">
    <name type="scientific">Tuwongella immobilis</name>
    <dbReference type="NCBI Taxonomy" id="692036"/>
    <lineage>
        <taxon>Bacteria</taxon>
        <taxon>Pseudomonadati</taxon>
        <taxon>Planctomycetota</taxon>
        <taxon>Planctomycetia</taxon>
        <taxon>Gemmatales</taxon>
        <taxon>Gemmataceae</taxon>
        <taxon>Tuwongella</taxon>
    </lineage>
</organism>
<evidence type="ECO:0000313" key="3">
    <source>
        <dbReference type="Proteomes" id="UP000464378"/>
    </source>
</evidence>
<feature type="compositionally biased region" description="Gly residues" evidence="1">
    <location>
        <begin position="519"/>
        <end position="553"/>
    </location>
</feature>
<dbReference type="AlphaFoldDB" id="A0A6C2YP36"/>
<dbReference type="EMBL" id="LR593887">
    <property type="protein sequence ID" value="VTS02533.1"/>
    <property type="molecule type" value="Genomic_DNA"/>
</dbReference>
<dbReference type="PANTHER" id="PTHR45460">
    <property type="entry name" value="SIMILAR TO CYSTEINE PROTEINASE"/>
    <property type="match status" value="1"/>
</dbReference>
<keyword evidence="3" id="KW-1185">Reference proteome</keyword>
<dbReference type="InterPro" id="IPR028994">
    <property type="entry name" value="Integrin_alpha_N"/>
</dbReference>